<reference evidence="3" key="2">
    <citation type="submission" date="2023-05" db="EMBL/GenBank/DDBJ databases">
        <authorList>
            <consortium name="Lawrence Berkeley National Laboratory"/>
            <person name="Steindorff A."/>
            <person name="Hensen N."/>
            <person name="Bonometti L."/>
            <person name="Westerberg I."/>
            <person name="Brannstrom I.O."/>
            <person name="Guillou S."/>
            <person name="Cros-Aarteil S."/>
            <person name="Calhoun S."/>
            <person name="Haridas S."/>
            <person name="Kuo A."/>
            <person name="Mondo S."/>
            <person name="Pangilinan J."/>
            <person name="Riley R."/>
            <person name="Labutti K."/>
            <person name="Andreopoulos B."/>
            <person name="Lipzen A."/>
            <person name="Chen C."/>
            <person name="Yanf M."/>
            <person name="Daum C."/>
            <person name="Ng V."/>
            <person name="Clum A."/>
            <person name="Ohm R."/>
            <person name="Martin F."/>
            <person name="Silar P."/>
            <person name="Natvig D."/>
            <person name="Lalanne C."/>
            <person name="Gautier V."/>
            <person name="Ament-Velasquez S.L."/>
            <person name="Kruys A."/>
            <person name="Hutchinson M.I."/>
            <person name="Powell A.J."/>
            <person name="Barry K."/>
            <person name="Miller A.N."/>
            <person name="Grigoriev I.V."/>
            <person name="Debuchy R."/>
            <person name="Gladieux P."/>
            <person name="Thoren M.H."/>
            <person name="Johannesson H."/>
        </authorList>
    </citation>
    <scope>NUCLEOTIDE SEQUENCE</scope>
    <source>
        <strain evidence="3">PSN293</strain>
    </source>
</reference>
<evidence type="ECO:0000313" key="3">
    <source>
        <dbReference type="EMBL" id="KAK4209604.1"/>
    </source>
</evidence>
<feature type="transmembrane region" description="Helical" evidence="1">
    <location>
        <begin position="486"/>
        <end position="510"/>
    </location>
</feature>
<accession>A0AAN7B452</accession>
<dbReference type="EMBL" id="MU858199">
    <property type="protein sequence ID" value="KAK4209604.1"/>
    <property type="molecule type" value="Genomic_DNA"/>
</dbReference>
<gene>
    <name evidence="3" type="ORF">QBC37DRAFT_323642</name>
</gene>
<sequence length="603" mass="67031">MAKAKPLHLLGLPVFLVVLNPSFVAGSETKTKWTVCRDRFHSVLAGNTVNTTVGSINNVTIKDMGFLYEGPIHGLAPHLDANDILTITYEGCVAICSSEVELQEPRDALSMVATWIFPLAIALSLPYEAFHRRKFIRTLGATVNWLGSPQTALTATIFNFRQIRQARRLSGGRTRPGDSNLNWNDAFYVLTCMSQYDIVGITLQHLETLMYGLFRPAVHEAGSDDDESALLTHQLLSQLAFQLRMLRRRAVIPTLASLGTFLVAYVFSVVLSFAELTDSASVDQLALGLLWSWLPVLVMFTIVDRNPVSGNRAKVLMERWLHNVQAVKLHREGKTPVIHTTAIPLAPLGPAAHAPITTLRVGPGGFIGQGRSIQYAGLSHAVMAEEPSDDNVVPTFPKYYTDLADRVYQRLRPNRPRPFSWFMTALVSQVAVISVIMLAFMLAFNTPTVGLGCWSGSFALYAVLSSISWFLSLFTSHRPGQVVTGLCYFFNGLAFCWLITVTFLILTGAMNTCYCQTSPFAYPRFGGYMTFEPPSKMREMFNVTKYWATAAGFGLAIPFVAFSVAVIWWLRCVHLWKVSEDGTDLEMARFARGLKIDMRWLAS</sequence>
<dbReference type="Proteomes" id="UP001301769">
    <property type="component" value="Unassembled WGS sequence"/>
</dbReference>
<reference evidence="3" key="1">
    <citation type="journal article" date="2023" name="Mol. Phylogenet. Evol.">
        <title>Genome-scale phylogeny and comparative genomics of the fungal order Sordariales.</title>
        <authorList>
            <person name="Hensen N."/>
            <person name="Bonometti L."/>
            <person name="Westerberg I."/>
            <person name="Brannstrom I.O."/>
            <person name="Guillou S."/>
            <person name="Cros-Aarteil S."/>
            <person name="Calhoun S."/>
            <person name="Haridas S."/>
            <person name="Kuo A."/>
            <person name="Mondo S."/>
            <person name="Pangilinan J."/>
            <person name="Riley R."/>
            <person name="LaButti K."/>
            <person name="Andreopoulos B."/>
            <person name="Lipzen A."/>
            <person name="Chen C."/>
            <person name="Yan M."/>
            <person name="Daum C."/>
            <person name="Ng V."/>
            <person name="Clum A."/>
            <person name="Steindorff A."/>
            <person name="Ohm R.A."/>
            <person name="Martin F."/>
            <person name="Silar P."/>
            <person name="Natvig D.O."/>
            <person name="Lalanne C."/>
            <person name="Gautier V."/>
            <person name="Ament-Velasquez S.L."/>
            <person name="Kruys A."/>
            <person name="Hutchinson M.I."/>
            <person name="Powell A.J."/>
            <person name="Barry K."/>
            <person name="Miller A.N."/>
            <person name="Grigoriev I.V."/>
            <person name="Debuchy R."/>
            <person name="Gladieux P."/>
            <person name="Hiltunen Thoren M."/>
            <person name="Johannesson H."/>
        </authorList>
    </citation>
    <scope>NUCLEOTIDE SEQUENCE</scope>
    <source>
        <strain evidence="3">PSN293</strain>
    </source>
</reference>
<feature type="transmembrane region" description="Helical" evidence="1">
    <location>
        <begin position="456"/>
        <end position="474"/>
    </location>
</feature>
<feature type="transmembrane region" description="Helical" evidence="1">
    <location>
        <begin position="419"/>
        <end position="444"/>
    </location>
</feature>
<keyword evidence="1" id="KW-1133">Transmembrane helix</keyword>
<keyword evidence="1" id="KW-0812">Transmembrane</keyword>
<evidence type="ECO:0000256" key="1">
    <source>
        <dbReference type="SAM" id="Phobius"/>
    </source>
</evidence>
<feature type="transmembrane region" description="Helical" evidence="1">
    <location>
        <begin position="546"/>
        <end position="570"/>
    </location>
</feature>
<feature type="chain" id="PRO_5042903584" evidence="2">
    <location>
        <begin position="27"/>
        <end position="603"/>
    </location>
</feature>
<keyword evidence="4" id="KW-1185">Reference proteome</keyword>
<protein>
    <submittedName>
        <fullName evidence="3">Uncharacterized protein</fullName>
    </submittedName>
</protein>
<keyword evidence="1" id="KW-0472">Membrane</keyword>
<proteinExistence type="predicted"/>
<evidence type="ECO:0000256" key="2">
    <source>
        <dbReference type="SAM" id="SignalP"/>
    </source>
</evidence>
<name>A0AAN7B452_9PEZI</name>
<comment type="caution">
    <text evidence="3">The sequence shown here is derived from an EMBL/GenBank/DDBJ whole genome shotgun (WGS) entry which is preliminary data.</text>
</comment>
<keyword evidence="2" id="KW-0732">Signal</keyword>
<dbReference type="AlphaFoldDB" id="A0AAN7B452"/>
<evidence type="ECO:0000313" key="4">
    <source>
        <dbReference type="Proteomes" id="UP001301769"/>
    </source>
</evidence>
<feature type="signal peptide" evidence="2">
    <location>
        <begin position="1"/>
        <end position="26"/>
    </location>
</feature>
<feature type="transmembrane region" description="Helical" evidence="1">
    <location>
        <begin position="250"/>
        <end position="273"/>
    </location>
</feature>
<feature type="transmembrane region" description="Helical" evidence="1">
    <location>
        <begin position="108"/>
        <end position="127"/>
    </location>
</feature>
<feature type="transmembrane region" description="Helical" evidence="1">
    <location>
        <begin position="285"/>
        <end position="303"/>
    </location>
</feature>
<organism evidence="3 4">
    <name type="scientific">Rhypophila decipiens</name>
    <dbReference type="NCBI Taxonomy" id="261697"/>
    <lineage>
        <taxon>Eukaryota</taxon>
        <taxon>Fungi</taxon>
        <taxon>Dikarya</taxon>
        <taxon>Ascomycota</taxon>
        <taxon>Pezizomycotina</taxon>
        <taxon>Sordariomycetes</taxon>
        <taxon>Sordariomycetidae</taxon>
        <taxon>Sordariales</taxon>
        <taxon>Naviculisporaceae</taxon>
        <taxon>Rhypophila</taxon>
    </lineage>
</organism>